<evidence type="ECO:0000313" key="2">
    <source>
        <dbReference type="Proteomes" id="UP001177021"/>
    </source>
</evidence>
<gene>
    <name evidence="1" type="ORF">MILVUS5_LOCUS27898</name>
</gene>
<evidence type="ECO:0000313" key="1">
    <source>
        <dbReference type="EMBL" id="CAJ2662290.1"/>
    </source>
</evidence>
<name>A0ACB0L138_TRIPR</name>
<dbReference type="EMBL" id="CASHSV030000409">
    <property type="protein sequence ID" value="CAJ2662290.1"/>
    <property type="molecule type" value="Genomic_DNA"/>
</dbReference>
<accession>A0ACB0L138</accession>
<comment type="caution">
    <text evidence="1">The sequence shown here is derived from an EMBL/GenBank/DDBJ whole genome shotgun (WGS) entry which is preliminary data.</text>
</comment>
<proteinExistence type="predicted"/>
<sequence>MFWISKVEVAEELDKTGLRNKQKQQMGNGMQHQNKESSKTLLVLHIEEW</sequence>
<reference evidence="1" key="1">
    <citation type="submission" date="2023-10" db="EMBL/GenBank/DDBJ databases">
        <authorList>
            <person name="Rodriguez Cubillos JULIANA M."/>
            <person name="De Vega J."/>
        </authorList>
    </citation>
    <scope>NUCLEOTIDE SEQUENCE</scope>
</reference>
<protein>
    <submittedName>
        <fullName evidence="1">Uncharacterized protein</fullName>
    </submittedName>
</protein>
<keyword evidence="2" id="KW-1185">Reference proteome</keyword>
<dbReference type="Proteomes" id="UP001177021">
    <property type="component" value="Unassembled WGS sequence"/>
</dbReference>
<organism evidence="1 2">
    <name type="scientific">Trifolium pratense</name>
    <name type="common">Red clover</name>
    <dbReference type="NCBI Taxonomy" id="57577"/>
    <lineage>
        <taxon>Eukaryota</taxon>
        <taxon>Viridiplantae</taxon>
        <taxon>Streptophyta</taxon>
        <taxon>Embryophyta</taxon>
        <taxon>Tracheophyta</taxon>
        <taxon>Spermatophyta</taxon>
        <taxon>Magnoliopsida</taxon>
        <taxon>eudicotyledons</taxon>
        <taxon>Gunneridae</taxon>
        <taxon>Pentapetalae</taxon>
        <taxon>rosids</taxon>
        <taxon>fabids</taxon>
        <taxon>Fabales</taxon>
        <taxon>Fabaceae</taxon>
        <taxon>Papilionoideae</taxon>
        <taxon>50 kb inversion clade</taxon>
        <taxon>NPAAA clade</taxon>
        <taxon>Hologalegina</taxon>
        <taxon>IRL clade</taxon>
        <taxon>Trifolieae</taxon>
        <taxon>Trifolium</taxon>
    </lineage>
</organism>